<dbReference type="Proteomes" id="UP000299102">
    <property type="component" value="Unassembled WGS sequence"/>
</dbReference>
<dbReference type="EMBL" id="BGZK01001302">
    <property type="protein sequence ID" value="GBP76757.1"/>
    <property type="molecule type" value="Genomic_DNA"/>
</dbReference>
<feature type="region of interest" description="Disordered" evidence="1">
    <location>
        <begin position="182"/>
        <end position="201"/>
    </location>
</feature>
<comment type="caution">
    <text evidence="2">The sequence shown here is derived from an EMBL/GenBank/DDBJ whole genome shotgun (WGS) entry which is preliminary data.</text>
</comment>
<evidence type="ECO:0000313" key="3">
    <source>
        <dbReference type="Proteomes" id="UP000299102"/>
    </source>
</evidence>
<sequence length="201" mass="22819">MAHTSPARPARALMRTLIRREGRCLNEFLLEGATGPMKLHRLFAERPRRSRSCRTSAVIYTYYNFASNNYCVQTRVPPSSRPPFQSISSCPHPSSTRALIISVTIRGPRVALRYLRPFPRPRMIIKSSRGFSTPHDVLFNAGFQSHLFARSGRLRAHSGMLRQMSGSFARATQVKMPERACPRRRRTSPHLVGFSRAGPRL</sequence>
<name>A0A4C1YQS6_EUMVA</name>
<evidence type="ECO:0000313" key="2">
    <source>
        <dbReference type="EMBL" id="GBP76757.1"/>
    </source>
</evidence>
<accession>A0A4C1YQS6</accession>
<proteinExistence type="predicted"/>
<protein>
    <submittedName>
        <fullName evidence="2">Uncharacterized protein</fullName>
    </submittedName>
</protein>
<evidence type="ECO:0000256" key="1">
    <source>
        <dbReference type="SAM" id="MobiDB-lite"/>
    </source>
</evidence>
<keyword evidence="3" id="KW-1185">Reference proteome</keyword>
<gene>
    <name evidence="2" type="ORF">EVAR_58481_1</name>
</gene>
<dbReference type="AlphaFoldDB" id="A0A4C1YQS6"/>
<reference evidence="2 3" key="1">
    <citation type="journal article" date="2019" name="Commun. Biol.">
        <title>The bagworm genome reveals a unique fibroin gene that provides high tensile strength.</title>
        <authorList>
            <person name="Kono N."/>
            <person name="Nakamura H."/>
            <person name="Ohtoshi R."/>
            <person name="Tomita M."/>
            <person name="Numata K."/>
            <person name="Arakawa K."/>
        </authorList>
    </citation>
    <scope>NUCLEOTIDE SEQUENCE [LARGE SCALE GENOMIC DNA]</scope>
</reference>
<organism evidence="2 3">
    <name type="scientific">Eumeta variegata</name>
    <name type="common">Bagworm moth</name>
    <name type="synonym">Eumeta japonica</name>
    <dbReference type="NCBI Taxonomy" id="151549"/>
    <lineage>
        <taxon>Eukaryota</taxon>
        <taxon>Metazoa</taxon>
        <taxon>Ecdysozoa</taxon>
        <taxon>Arthropoda</taxon>
        <taxon>Hexapoda</taxon>
        <taxon>Insecta</taxon>
        <taxon>Pterygota</taxon>
        <taxon>Neoptera</taxon>
        <taxon>Endopterygota</taxon>
        <taxon>Lepidoptera</taxon>
        <taxon>Glossata</taxon>
        <taxon>Ditrysia</taxon>
        <taxon>Tineoidea</taxon>
        <taxon>Psychidae</taxon>
        <taxon>Oiketicinae</taxon>
        <taxon>Eumeta</taxon>
    </lineage>
</organism>